<reference evidence="6 7" key="1">
    <citation type="submission" date="2016-07" db="EMBL/GenBank/DDBJ databases">
        <title>Draft genome of Scalindua rubra, obtained from a brine-seawater interface in the Red Sea, sheds light on salt adaptation in anammox bacteria.</title>
        <authorList>
            <person name="Speth D.R."/>
            <person name="Lagkouvardos I."/>
            <person name="Wang Y."/>
            <person name="Qian P.-Y."/>
            <person name="Dutilh B.E."/>
            <person name="Jetten M.S."/>
        </authorList>
    </citation>
    <scope>NUCLEOTIDE SEQUENCE [LARGE SCALE GENOMIC DNA]</scope>
    <source>
        <strain evidence="6">BSI-1</strain>
    </source>
</reference>
<dbReference type="FunFam" id="1.20.200.10:FF:000001">
    <property type="entry name" value="Fumarate hydratase, mitochondrial"/>
    <property type="match status" value="1"/>
</dbReference>
<evidence type="ECO:0000313" key="6">
    <source>
        <dbReference type="EMBL" id="ODS29903.1"/>
    </source>
</evidence>
<dbReference type="InterPro" id="IPR022761">
    <property type="entry name" value="Fumarate_lyase_N"/>
</dbReference>
<comment type="catalytic activity">
    <reaction evidence="3">
        <text>(S)-malate = fumarate + H2O</text>
        <dbReference type="Rhea" id="RHEA:12460"/>
        <dbReference type="ChEBI" id="CHEBI:15377"/>
        <dbReference type="ChEBI" id="CHEBI:15589"/>
        <dbReference type="ChEBI" id="CHEBI:29806"/>
        <dbReference type="EC" id="4.2.1.2"/>
    </reaction>
</comment>
<protein>
    <recommendedName>
        <fullName evidence="3">Fumarate hydratase class II</fullName>
        <shortName evidence="3">Fumarase C</shortName>
        <ecNumber evidence="3">4.2.1.2</ecNumber>
    </recommendedName>
    <alternativeName>
        <fullName evidence="3">Aerobic fumarase</fullName>
    </alternativeName>
    <alternativeName>
        <fullName evidence="3">Iron-independent fumarase</fullName>
    </alternativeName>
</protein>
<dbReference type="UniPathway" id="UPA00223">
    <property type="reaction ID" value="UER01007"/>
</dbReference>
<dbReference type="FunFam" id="1.10.40.30:FF:000002">
    <property type="entry name" value="Fumarate hydratase class II"/>
    <property type="match status" value="1"/>
</dbReference>
<dbReference type="InterPro" id="IPR024083">
    <property type="entry name" value="Fumarase/histidase_N"/>
</dbReference>
<dbReference type="GO" id="GO:0006106">
    <property type="term" value="P:fumarate metabolic process"/>
    <property type="evidence" value="ECO:0007669"/>
    <property type="project" value="InterPro"/>
</dbReference>
<gene>
    <name evidence="3" type="primary">fumC</name>
    <name evidence="6" type="ORF">SCARUB_04992</name>
</gene>
<comment type="caution">
    <text evidence="6">The sequence shown here is derived from an EMBL/GenBank/DDBJ whole genome shotgun (WGS) entry which is preliminary data.</text>
</comment>
<name>A0A1E3X2K5_9BACT</name>
<feature type="binding site" evidence="3">
    <location>
        <position position="322"/>
    </location>
    <ligand>
        <name>substrate</name>
    </ligand>
</feature>
<evidence type="ECO:0000259" key="4">
    <source>
        <dbReference type="Pfam" id="PF00206"/>
    </source>
</evidence>
<feature type="binding site" evidence="3">
    <location>
        <position position="190"/>
    </location>
    <ligand>
        <name>substrate</name>
    </ligand>
</feature>
<dbReference type="Proteomes" id="UP000094056">
    <property type="component" value="Unassembled WGS sequence"/>
</dbReference>
<dbReference type="Gene3D" id="1.10.40.30">
    <property type="entry name" value="Fumarase/aspartase (C-terminal domain)"/>
    <property type="match status" value="1"/>
</dbReference>
<keyword evidence="2 3" id="KW-0456">Lyase</keyword>
<dbReference type="PROSITE" id="PS00163">
    <property type="entry name" value="FUMARATE_LYASES"/>
    <property type="match status" value="1"/>
</dbReference>
<proteinExistence type="inferred from homology"/>
<dbReference type="GO" id="GO:0008797">
    <property type="term" value="F:aspartate ammonia-lyase activity"/>
    <property type="evidence" value="ECO:0007669"/>
    <property type="project" value="TreeGrafter"/>
</dbReference>
<organism evidence="6 7">
    <name type="scientific">Candidatus Scalindua rubra</name>
    <dbReference type="NCBI Taxonomy" id="1872076"/>
    <lineage>
        <taxon>Bacteria</taxon>
        <taxon>Pseudomonadati</taxon>
        <taxon>Planctomycetota</taxon>
        <taxon>Candidatus Brocadiia</taxon>
        <taxon>Candidatus Brocadiales</taxon>
        <taxon>Candidatus Scalinduaceae</taxon>
        <taxon>Candidatus Scalindua</taxon>
    </lineage>
</organism>
<dbReference type="NCBIfam" id="NF008909">
    <property type="entry name" value="PRK12273.1"/>
    <property type="match status" value="1"/>
</dbReference>
<dbReference type="InterPro" id="IPR051546">
    <property type="entry name" value="Aspartate_Ammonia-Lyase"/>
</dbReference>
<keyword evidence="3" id="KW-0963">Cytoplasm</keyword>
<evidence type="ECO:0000256" key="3">
    <source>
        <dbReference type="HAMAP-Rule" id="MF_00743"/>
    </source>
</evidence>
<dbReference type="PANTHER" id="PTHR42696:SF2">
    <property type="entry name" value="ASPARTATE AMMONIA-LYASE"/>
    <property type="match status" value="1"/>
</dbReference>
<dbReference type="AlphaFoldDB" id="A0A1E3X2K5"/>
<feature type="binding site" evidence="3">
    <location>
        <begin position="327"/>
        <end position="329"/>
    </location>
    <ligand>
        <name>substrate</name>
    </ligand>
</feature>
<dbReference type="SUPFAM" id="SSF48557">
    <property type="entry name" value="L-aspartase-like"/>
    <property type="match status" value="1"/>
</dbReference>
<dbReference type="PRINTS" id="PR00145">
    <property type="entry name" value="ARGSUCLYASE"/>
</dbReference>
<comment type="subcellular location">
    <subcellularLocation>
        <location evidence="3">Cytoplasm</location>
    </subcellularLocation>
</comment>
<dbReference type="HAMAP" id="MF_00743">
    <property type="entry name" value="FumaraseC"/>
    <property type="match status" value="1"/>
</dbReference>
<dbReference type="GO" id="GO:0006531">
    <property type="term" value="P:aspartate metabolic process"/>
    <property type="evidence" value="ECO:0007669"/>
    <property type="project" value="TreeGrafter"/>
</dbReference>
<dbReference type="CDD" id="cd01357">
    <property type="entry name" value="Aspartase"/>
    <property type="match status" value="1"/>
</dbReference>
<dbReference type="InterPro" id="IPR020557">
    <property type="entry name" value="Fumarate_lyase_CS"/>
</dbReference>
<dbReference type="InterPro" id="IPR000362">
    <property type="entry name" value="Fumarate_lyase_fam"/>
</dbReference>
<feature type="active site" evidence="3">
    <location>
        <position position="321"/>
    </location>
</feature>
<dbReference type="PRINTS" id="PR00149">
    <property type="entry name" value="FUMRATELYASE"/>
</dbReference>
<dbReference type="InterPro" id="IPR018951">
    <property type="entry name" value="Fumarase_C_C"/>
</dbReference>
<dbReference type="EMBL" id="MAYW01000337">
    <property type="protein sequence ID" value="ODS29903.1"/>
    <property type="molecule type" value="Genomic_DNA"/>
</dbReference>
<dbReference type="InterPro" id="IPR008948">
    <property type="entry name" value="L-Aspartase-like"/>
</dbReference>
<feature type="binding site" description="in site B" evidence="3">
    <location>
        <begin position="133"/>
        <end position="136"/>
    </location>
    <ligand>
        <name>substrate</name>
    </ligand>
</feature>
<dbReference type="Gene3D" id="1.20.200.10">
    <property type="entry name" value="Fumarase/aspartase (Central domain)"/>
    <property type="match status" value="1"/>
</dbReference>
<feature type="domain" description="Fumarase C C-terminal" evidence="5">
    <location>
        <begin position="411"/>
        <end position="464"/>
    </location>
</feature>
<dbReference type="GO" id="GO:0006099">
    <property type="term" value="P:tricarboxylic acid cycle"/>
    <property type="evidence" value="ECO:0007669"/>
    <property type="project" value="UniProtKB-UniRule"/>
</dbReference>
<comment type="similarity">
    <text evidence="1 3">Belongs to the class-II fumarase/aspartase family. Fumarase subfamily.</text>
</comment>
<evidence type="ECO:0000256" key="2">
    <source>
        <dbReference type="ARBA" id="ARBA00023239"/>
    </source>
</evidence>
<evidence type="ECO:0000313" key="7">
    <source>
        <dbReference type="Proteomes" id="UP000094056"/>
    </source>
</evidence>
<feature type="domain" description="Fumarate lyase N-terminal" evidence="4">
    <location>
        <begin position="16"/>
        <end position="345"/>
    </location>
</feature>
<comment type="miscellaneous">
    <text evidence="3">There are 2 substrate-binding sites: the catalytic A site, and the non-catalytic B site that may play a role in the transfer of substrate or product between the active site and the solvent. Alternatively, the B site may bind allosteric effectors.</text>
</comment>
<dbReference type="Pfam" id="PF10415">
    <property type="entry name" value="FumaraseC_C"/>
    <property type="match status" value="1"/>
</dbReference>
<dbReference type="EC" id="4.2.1.2" evidence="3"/>
<feature type="active site" description="Proton donor/acceptor" evidence="3">
    <location>
        <position position="191"/>
    </location>
</feature>
<comment type="subunit">
    <text evidence="3">Homotetramer.</text>
</comment>
<feature type="binding site" evidence="3">
    <location>
        <begin position="143"/>
        <end position="145"/>
    </location>
    <ligand>
        <name>substrate</name>
    </ligand>
</feature>
<comment type="function">
    <text evidence="3">Involved in the TCA cycle. Catalyzes the stereospecific interconversion of fumarate to L-malate.</text>
</comment>
<dbReference type="GO" id="GO:0004333">
    <property type="term" value="F:fumarate hydratase activity"/>
    <property type="evidence" value="ECO:0007669"/>
    <property type="project" value="UniProtKB-UniRule"/>
</dbReference>
<dbReference type="PANTHER" id="PTHR42696">
    <property type="entry name" value="ASPARTATE AMMONIA-LYASE"/>
    <property type="match status" value="1"/>
</dbReference>
<dbReference type="Pfam" id="PF00206">
    <property type="entry name" value="Lyase_1"/>
    <property type="match status" value="1"/>
</dbReference>
<evidence type="ECO:0000259" key="5">
    <source>
        <dbReference type="Pfam" id="PF10415"/>
    </source>
</evidence>
<dbReference type="InterPro" id="IPR005677">
    <property type="entry name" value="Fum_hydII"/>
</dbReference>
<keyword evidence="3" id="KW-0816">Tricarboxylic acid cycle</keyword>
<dbReference type="PATRIC" id="fig|1872076.5.peg.6006"/>
<accession>A0A1E3X2K5</accession>
<dbReference type="GO" id="GO:0005829">
    <property type="term" value="C:cytosol"/>
    <property type="evidence" value="ECO:0007669"/>
    <property type="project" value="TreeGrafter"/>
</dbReference>
<dbReference type="Gene3D" id="1.10.275.10">
    <property type="entry name" value="Fumarase/aspartase (N-terminal domain)"/>
    <property type="match status" value="1"/>
</dbReference>
<comment type="caution">
    <text evidence="3">Lacks conserved residue(s) required for the propagation of feature annotation.</text>
</comment>
<sequence>MNIENNQYRIEKDTLGEVKVPKKVYYGAQTVRALENFPISGTRPHPVFTKSMVYIKKAAAKVNNELGCLSNDKSEAIMNAANRIIKGEFQDQFVVDVYQAGAGTSFNMNVNEVIANIAIEGLGGEKGNYSITHPNDHVNYGQSTNDVFPTAMRIAALLLLKELFSVVDELVDLLNEKTDEFDKIIKSGRTHLQDAAPIRLGQEFSGYADAVSKSVERIEKASDTLKELGIGGTAVGTGLNTHPDYAKKVVKELQEITNLDVRRATNRFEAMQSNAPIAEVSSTLKVFAIELIRIANDLRLMSSGPKTGLAEINLPAVQPGSSIMPGKVNPVIAEMLNMVCFSIIGNDLTITMASQAGQLELNVMMPVMQYKLLDSISIMTNALKVFTTKCINGITANEDRCYQYAVNSMAIVTALNPYIGYSNAAEVAKESLLTGESIREIVLKRGLLSEEKLNEILSPESMTEPGEIQKEIIDDINTPE</sequence>
<comment type="pathway">
    <text evidence="3">Carbohydrate metabolism; tricarboxylic acid cycle; (S)-malate from fumarate: step 1/1.</text>
</comment>
<feature type="site" description="Important for catalytic activity" evidence="3">
    <location>
        <position position="334"/>
    </location>
</feature>
<evidence type="ECO:0000256" key="1">
    <source>
        <dbReference type="ARBA" id="ARBA00009084"/>
    </source>
</evidence>
<dbReference type="FunFam" id="1.10.275.10:FF:000001">
    <property type="entry name" value="Fumarate hydratase, mitochondrial"/>
    <property type="match status" value="1"/>
</dbReference>